<keyword evidence="4" id="KW-0808">Transferase</keyword>
<dbReference type="InterPro" id="IPR000719">
    <property type="entry name" value="Prot_kinase_dom"/>
</dbReference>
<accession>A0A095AKE8</accession>
<evidence type="ECO:0000259" key="3">
    <source>
        <dbReference type="PROSITE" id="PS50011"/>
    </source>
</evidence>
<sequence>MALVAPKALQGLYLFCEPLAEGSFGVLYVALHAVTRQKVAIKILDKRKLGSDAYRVKGEIEALKQLNHKYIYKLYQVVETQTHYYLVLEENILLDNDQNVRIIDFGLCAKGHNLSMLNTFCGSFAYVAPEVLANKEYSGSAADIWSLGVILYALLCGRLPFDPTKPEELPQIIGKGLFAVPDGLSKTSKQLLNQMICVDPKKRIKMDELRRHAWVVEGFMGHPVDLDEEKIPLLLCDFCKCDELQDVCQIPRSVTSNLISF</sequence>
<dbReference type="PANTHER" id="PTHR24346">
    <property type="entry name" value="MAP/MICROTUBULE AFFINITY-REGULATING KINASE"/>
    <property type="match status" value="1"/>
</dbReference>
<evidence type="ECO:0000313" key="4">
    <source>
        <dbReference type="EMBL" id="KGB34576.1"/>
    </source>
</evidence>
<organism evidence="4">
    <name type="scientific">Schistosoma haematobium</name>
    <name type="common">Blood fluke</name>
    <dbReference type="NCBI Taxonomy" id="6185"/>
    <lineage>
        <taxon>Eukaryota</taxon>
        <taxon>Metazoa</taxon>
        <taxon>Spiralia</taxon>
        <taxon>Lophotrochozoa</taxon>
        <taxon>Platyhelminthes</taxon>
        <taxon>Trematoda</taxon>
        <taxon>Digenea</taxon>
        <taxon>Strigeidida</taxon>
        <taxon>Schistosomatoidea</taxon>
        <taxon>Schistosomatidae</taxon>
        <taxon>Schistosoma</taxon>
    </lineage>
</organism>
<gene>
    <name evidence="4" type="ORF">MS3_02788</name>
</gene>
<dbReference type="PROSITE" id="PS50011">
    <property type="entry name" value="PROTEIN_KINASE_DOM"/>
    <property type="match status" value="1"/>
</dbReference>
<feature type="domain" description="Protein kinase" evidence="3">
    <location>
        <begin position="1"/>
        <end position="215"/>
    </location>
</feature>
<protein>
    <submittedName>
        <fullName evidence="4">Maternal embryonic leucine zipper kinase</fullName>
    </submittedName>
</protein>
<dbReference type="GO" id="GO:0005737">
    <property type="term" value="C:cytoplasm"/>
    <property type="evidence" value="ECO:0007669"/>
    <property type="project" value="TreeGrafter"/>
</dbReference>
<keyword evidence="2" id="KW-0067">ATP-binding</keyword>
<dbReference type="EMBL" id="KL250619">
    <property type="protein sequence ID" value="KGB34576.1"/>
    <property type="molecule type" value="Genomic_DNA"/>
</dbReference>
<dbReference type="GO" id="GO:0005524">
    <property type="term" value="F:ATP binding"/>
    <property type="evidence" value="ECO:0007669"/>
    <property type="project" value="UniProtKB-KW"/>
</dbReference>
<dbReference type="SUPFAM" id="SSF56112">
    <property type="entry name" value="Protein kinase-like (PK-like)"/>
    <property type="match status" value="1"/>
</dbReference>
<dbReference type="STRING" id="6185.A0A095AKE8"/>
<dbReference type="AlphaFoldDB" id="A0A095AKE8"/>
<dbReference type="Gene3D" id="1.10.510.10">
    <property type="entry name" value="Transferase(Phosphotransferase) domain 1"/>
    <property type="match status" value="1"/>
</dbReference>
<dbReference type="InterPro" id="IPR011009">
    <property type="entry name" value="Kinase-like_dom_sf"/>
</dbReference>
<dbReference type="FunFam" id="1.10.510.10:FF:000571">
    <property type="entry name" value="Maternal embryonic leucine zipper kinase"/>
    <property type="match status" value="1"/>
</dbReference>
<keyword evidence="4" id="KW-0418">Kinase</keyword>
<dbReference type="GO" id="GO:0035556">
    <property type="term" value="P:intracellular signal transduction"/>
    <property type="evidence" value="ECO:0007669"/>
    <property type="project" value="TreeGrafter"/>
</dbReference>
<dbReference type="Pfam" id="PF00069">
    <property type="entry name" value="Pkinase"/>
    <property type="match status" value="2"/>
</dbReference>
<evidence type="ECO:0000256" key="1">
    <source>
        <dbReference type="ARBA" id="ARBA00022741"/>
    </source>
</evidence>
<dbReference type="PANTHER" id="PTHR24346:SF30">
    <property type="entry name" value="MATERNAL EMBRYONIC LEUCINE ZIPPER KINASE"/>
    <property type="match status" value="1"/>
</dbReference>
<evidence type="ECO:0000256" key="2">
    <source>
        <dbReference type="ARBA" id="ARBA00022840"/>
    </source>
</evidence>
<keyword evidence="1" id="KW-0547">Nucleotide-binding</keyword>
<name>A0A095AKE8_SCHHA</name>
<dbReference type="GO" id="GO:0004674">
    <property type="term" value="F:protein serine/threonine kinase activity"/>
    <property type="evidence" value="ECO:0007669"/>
    <property type="project" value="TreeGrafter"/>
</dbReference>
<dbReference type="Gene3D" id="3.30.200.20">
    <property type="entry name" value="Phosphorylase Kinase, domain 1"/>
    <property type="match status" value="1"/>
</dbReference>
<proteinExistence type="predicted"/>
<reference evidence="4" key="1">
    <citation type="journal article" date="2012" name="Nat. Genet.">
        <title>Whole-genome sequence of Schistosoma haematobium.</title>
        <authorList>
            <person name="Young N.D."/>
            <person name="Jex A.R."/>
            <person name="Li B."/>
            <person name="Liu S."/>
            <person name="Yang L."/>
            <person name="Xiong Z."/>
            <person name="Li Y."/>
            <person name="Cantacessi C."/>
            <person name="Hall R.S."/>
            <person name="Xu X."/>
            <person name="Chen F."/>
            <person name="Wu X."/>
            <person name="Zerlotini A."/>
            <person name="Oliveira G."/>
            <person name="Hofmann A."/>
            <person name="Zhang G."/>
            <person name="Fang X."/>
            <person name="Kang Y."/>
            <person name="Campbell B.E."/>
            <person name="Loukas A."/>
            <person name="Ranganathan S."/>
            <person name="Rollinson D."/>
            <person name="Rinaldi G."/>
            <person name="Brindley P.J."/>
            <person name="Yang H."/>
            <person name="Wang J."/>
            <person name="Wang J."/>
            <person name="Gasser R.B."/>
        </authorList>
    </citation>
    <scope>NUCLEOTIDE SEQUENCE [LARGE SCALE GENOMIC DNA]</scope>
</reference>